<comment type="caution">
    <text evidence="2">The sequence shown here is derived from an EMBL/GenBank/DDBJ whole genome shotgun (WGS) entry which is preliminary data.</text>
</comment>
<name>A0ABQ5AAX6_9ASTR</name>
<evidence type="ECO:0000313" key="2">
    <source>
        <dbReference type="EMBL" id="GJS99774.1"/>
    </source>
</evidence>
<gene>
    <name evidence="2" type="ORF">Tco_0820944</name>
</gene>
<evidence type="ECO:0000256" key="1">
    <source>
        <dbReference type="SAM" id="MobiDB-lite"/>
    </source>
</evidence>
<proteinExistence type="predicted"/>
<keyword evidence="3" id="KW-1185">Reference proteome</keyword>
<evidence type="ECO:0000313" key="3">
    <source>
        <dbReference type="Proteomes" id="UP001151760"/>
    </source>
</evidence>
<accession>A0ABQ5AAX6</accession>
<feature type="region of interest" description="Disordered" evidence="1">
    <location>
        <begin position="1"/>
        <end position="22"/>
    </location>
</feature>
<protein>
    <submittedName>
        <fullName evidence="2">Uncharacterized protein</fullName>
    </submittedName>
</protein>
<dbReference type="EMBL" id="BQNB010012144">
    <property type="protein sequence ID" value="GJS99774.1"/>
    <property type="molecule type" value="Genomic_DNA"/>
</dbReference>
<reference evidence="2" key="2">
    <citation type="submission" date="2022-01" db="EMBL/GenBank/DDBJ databases">
        <authorList>
            <person name="Yamashiro T."/>
            <person name="Shiraishi A."/>
            <person name="Satake H."/>
            <person name="Nakayama K."/>
        </authorList>
    </citation>
    <scope>NUCLEOTIDE SEQUENCE</scope>
</reference>
<sequence>MAFTEILRQHKPMGSKKPEKVQKVKKLENILKRRNVVLTTSEDEEPEDQGRIFKDIDDDPLVSLLLLLNLQERLRKKKPVLQPWKQLKLLSKGLLPQRASKHDVYPTKRIIAVTKVKVMKWYNYGYLEEIEVRREDQKLYKFKEGDFPILNLHDIEDMLLLLV</sequence>
<dbReference type="Proteomes" id="UP001151760">
    <property type="component" value="Unassembled WGS sequence"/>
</dbReference>
<organism evidence="2 3">
    <name type="scientific">Tanacetum coccineum</name>
    <dbReference type="NCBI Taxonomy" id="301880"/>
    <lineage>
        <taxon>Eukaryota</taxon>
        <taxon>Viridiplantae</taxon>
        <taxon>Streptophyta</taxon>
        <taxon>Embryophyta</taxon>
        <taxon>Tracheophyta</taxon>
        <taxon>Spermatophyta</taxon>
        <taxon>Magnoliopsida</taxon>
        <taxon>eudicotyledons</taxon>
        <taxon>Gunneridae</taxon>
        <taxon>Pentapetalae</taxon>
        <taxon>asterids</taxon>
        <taxon>campanulids</taxon>
        <taxon>Asterales</taxon>
        <taxon>Asteraceae</taxon>
        <taxon>Asteroideae</taxon>
        <taxon>Anthemideae</taxon>
        <taxon>Anthemidinae</taxon>
        <taxon>Tanacetum</taxon>
    </lineage>
</organism>
<reference evidence="2" key="1">
    <citation type="journal article" date="2022" name="Int. J. Mol. Sci.">
        <title>Draft Genome of Tanacetum Coccineum: Genomic Comparison of Closely Related Tanacetum-Family Plants.</title>
        <authorList>
            <person name="Yamashiro T."/>
            <person name="Shiraishi A."/>
            <person name="Nakayama K."/>
            <person name="Satake H."/>
        </authorList>
    </citation>
    <scope>NUCLEOTIDE SEQUENCE</scope>
</reference>